<dbReference type="GeneID" id="20242568"/>
<evidence type="ECO:0000256" key="7">
    <source>
        <dbReference type="ARBA" id="ARBA00023136"/>
    </source>
</evidence>
<dbReference type="SUPFAM" id="SSF49562">
    <property type="entry name" value="C2 domain (Calcium/lipid-binding domain, CaLB)"/>
    <property type="match status" value="1"/>
</dbReference>
<evidence type="ECO:0000256" key="3">
    <source>
        <dbReference type="ARBA" id="ARBA00022723"/>
    </source>
</evidence>
<dbReference type="InterPro" id="IPR041489">
    <property type="entry name" value="PDZ_6"/>
</dbReference>
<dbReference type="InterPro" id="IPR002219">
    <property type="entry name" value="PKC_DAG/PE"/>
</dbReference>
<dbReference type="CDD" id="cd21674">
    <property type="entry name" value="SMP_PDZD8"/>
    <property type="match status" value="1"/>
</dbReference>
<keyword evidence="3" id="KW-0479">Metal-binding</keyword>
<evidence type="ECO:0000259" key="11">
    <source>
        <dbReference type="PROSITE" id="PS50081"/>
    </source>
</evidence>
<dbReference type="InterPro" id="IPR035892">
    <property type="entry name" value="C2_domain_sf"/>
</dbReference>
<feature type="domain" description="C2" evidence="10">
    <location>
        <begin position="465"/>
        <end position="591"/>
    </location>
</feature>
<dbReference type="InterPro" id="IPR036034">
    <property type="entry name" value="PDZ_sf"/>
</dbReference>
<dbReference type="Gene3D" id="3.30.60.20">
    <property type="match status" value="1"/>
</dbReference>
<keyword evidence="2" id="KW-0813">Transport</keyword>
<dbReference type="GO" id="GO:0016020">
    <property type="term" value="C:membrane"/>
    <property type="evidence" value="ECO:0007669"/>
    <property type="project" value="UniProtKB-SubCell"/>
</dbReference>
<dbReference type="SMART" id="SM00228">
    <property type="entry name" value="PDZ"/>
    <property type="match status" value="1"/>
</dbReference>
<keyword evidence="7" id="KW-0472">Membrane</keyword>
<evidence type="ECO:0000256" key="2">
    <source>
        <dbReference type="ARBA" id="ARBA00022448"/>
    </source>
</evidence>
<feature type="domain" description="SMP-LTD" evidence="13">
    <location>
        <begin position="21"/>
        <end position="208"/>
    </location>
</feature>
<dbReference type="InterPro" id="IPR058801">
    <property type="entry name" value="PDZD8_N"/>
</dbReference>
<evidence type="ECO:0000256" key="8">
    <source>
        <dbReference type="SAM" id="Coils"/>
    </source>
</evidence>
<dbReference type="OMA" id="HIALECM"/>
<dbReference type="GO" id="GO:0046872">
    <property type="term" value="F:metal ion binding"/>
    <property type="evidence" value="ECO:0007669"/>
    <property type="project" value="UniProtKB-KW"/>
</dbReference>
<dbReference type="SUPFAM" id="SSF57889">
    <property type="entry name" value="Cysteine-rich domain"/>
    <property type="match status" value="1"/>
</dbReference>
<dbReference type="PROSITE" id="PS50004">
    <property type="entry name" value="C2"/>
    <property type="match status" value="1"/>
</dbReference>
<dbReference type="GO" id="GO:1990456">
    <property type="term" value="P:mitochondrion-endoplasmic reticulum membrane tethering"/>
    <property type="evidence" value="ECO:0007669"/>
    <property type="project" value="InterPro"/>
</dbReference>
<organism evidence="14 15">
    <name type="scientific">Lottia gigantea</name>
    <name type="common">Giant owl limpet</name>
    <dbReference type="NCBI Taxonomy" id="225164"/>
    <lineage>
        <taxon>Eukaryota</taxon>
        <taxon>Metazoa</taxon>
        <taxon>Spiralia</taxon>
        <taxon>Lophotrochozoa</taxon>
        <taxon>Mollusca</taxon>
        <taxon>Gastropoda</taxon>
        <taxon>Patellogastropoda</taxon>
        <taxon>Lottioidea</taxon>
        <taxon>Lottiidae</taxon>
        <taxon>Lottia</taxon>
    </lineage>
</organism>
<gene>
    <name evidence="14" type="ORF">LOTGIDRAFT_173946</name>
</gene>
<dbReference type="PROSITE" id="PS50081">
    <property type="entry name" value="ZF_DAG_PE_2"/>
    <property type="match status" value="1"/>
</dbReference>
<dbReference type="InterPro" id="IPR046349">
    <property type="entry name" value="C1-like_sf"/>
</dbReference>
<dbReference type="AlphaFoldDB" id="V4A5A8"/>
<dbReference type="RefSeq" id="XP_009050219.1">
    <property type="nucleotide sequence ID" value="XM_009051971.1"/>
</dbReference>
<dbReference type="PANTHER" id="PTHR21519">
    <property type="entry name" value="PDZ DOMAIN-CONTAINING PROTEIN 8"/>
    <property type="match status" value="1"/>
</dbReference>
<evidence type="ECO:0000256" key="4">
    <source>
        <dbReference type="ARBA" id="ARBA00022833"/>
    </source>
</evidence>
<feature type="coiled-coil region" evidence="8">
    <location>
        <begin position="896"/>
        <end position="930"/>
    </location>
</feature>
<dbReference type="PROSITE" id="PS00479">
    <property type="entry name" value="ZF_DAG_PE_1"/>
    <property type="match status" value="1"/>
</dbReference>
<name>V4A5A8_LOTGI</name>
<dbReference type="Pfam" id="PF17820">
    <property type="entry name" value="PDZ_6"/>
    <property type="match status" value="1"/>
</dbReference>
<dbReference type="Pfam" id="PF00168">
    <property type="entry name" value="C2"/>
    <property type="match status" value="1"/>
</dbReference>
<dbReference type="PROSITE" id="PS50106">
    <property type="entry name" value="PDZ"/>
    <property type="match status" value="1"/>
</dbReference>
<evidence type="ECO:0008006" key="16">
    <source>
        <dbReference type="Google" id="ProtNLM"/>
    </source>
</evidence>
<comment type="subcellular location">
    <subcellularLocation>
        <location evidence="1">Membrane</location>
    </subcellularLocation>
</comment>
<reference evidence="14 15" key="1">
    <citation type="journal article" date="2013" name="Nature">
        <title>Insights into bilaterian evolution from three spiralian genomes.</title>
        <authorList>
            <person name="Simakov O."/>
            <person name="Marletaz F."/>
            <person name="Cho S.J."/>
            <person name="Edsinger-Gonzales E."/>
            <person name="Havlak P."/>
            <person name="Hellsten U."/>
            <person name="Kuo D.H."/>
            <person name="Larsson T."/>
            <person name="Lv J."/>
            <person name="Arendt D."/>
            <person name="Savage R."/>
            <person name="Osoegawa K."/>
            <person name="de Jong P."/>
            <person name="Grimwood J."/>
            <person name="Chapman J.A."/>
            <person name="Shapiro H."/>
            <person name="Aerts A."/>
            <person name="Otillar R.P."/>
            <person name="Terry A.Y."/>
            <person name="Boore J.L."/>
            <person name="Grigoriev I.V."/>
            <person name="Lindberg D.R."/>
            <person name="Seaver E.C."/>
            <person name="Weisblat D.A."/>
            <person name="Putnam N.H."/>
            <person name="Rokhsar D.S."/>
        </authorList>
    </citation>
    <scope>NUCLEOTIDE SEQUENCE [LARGE SCALE GENOMIC DNA]</scope>
</reference>
<keyword evidence="5" id="KW-0445">Lipid transport</keyword>
<dbReference type="GO" id="GO:0008289">
    <property type="term" value="F:lipid binding"/>
    <property type="evidence" value="ECO:0007669"/>
    <property type="project" value="UniProtKB-KW"/>
</dbReference>
<dbReference type="SMART" id="SM00239">
    <property type="entry name" value="C2"/>
    <property type="match status" value="1"/>
</dbReference>
<proteinExistence type="predicted"/>
<evidence type="ECO:0000259" key="13">
    <source>
        <dbReference type="PROSITE" id="PS51847"/>
    </source>
</evidence>
<dbReference type="InterPro" id="IPR000008">
    <property type="entry name" value="C2_dom"/>
</dbReference>
<evidence type="ECO:0000256" key="9">
    <source>
        <dbReference type="SAM" id="MobiDB-lite"/>
    </source>
</evidence>
<dbReference type="InterPro" id="IPR039275">
    <property type="entry name" value="PDZD8"/>
</dbReference>
<dbReference type="SMART" id="SM00109">
    <property type="entry name" value="C1"/>
    <property type="match status" value="1"/>
</dbReference>
<evidence type="ECO:0000259" key="12">
    <source>
        <dbReference type="PROSITE" id="PS50106"/>
    </source>
</evidence>
<dbReference type="HOGENOM" id="CLU_008594_0_0_1"/>
<evidence type="ECO:0000259" key="10">
    <source>
        <dbReference type="PROSITE" id="PS50004"/>
    </source>
</evidence>
<dbReference type="KEGG" id="lgi:LOTGIDRAFT_173946"/>
<feature type="domain" description="PDZ" evidence="12">
    <location>
        <begin position="279"/>
        <end position="362"/>
    </location>
</feature>
<dbReference type="GO" id="GO:0006869">
    <property type="term" value="P:lipid transport"/>
    <property type="evidence" value="ECO:0007669"/>
    <property type="project" value="UniProtKB-KW"/>
</dbReference>
<dbReference type="Gene3D" id="2.30.42.10">
    <property type="match status" value="1"/>
</dbReference>
<feature type="compositionally biased region" description="Polar residues" evidence="9">
    <location>
        <begin position="780"/>
        <end position="803"/>
    </location>
</feature>
<dbReference type="OrthoDB" id="10004596at2759"/>
<dbReference type="PANTHER" id="PTHR21519:SF1">
    <property type="entry name" value="PDZ DOMAIN-CONTAINING PROTEIN 8"/>
    <property type="match status" value="1"/>
</dbReference>
<feature type="compositionally biased region" description="Basic and acidic residues" evidence="9">
    <location>
        <begin position="407"/>
        <end position="422"/>
    </location>
</feature>
<dbReference type="GO" id="GO:0005739">
    <property type="term" value="C:mitochondrion"/>
    <property type="evidence" value="ECO:0007669"/>
    <property type="project" value="GOC"/>
</dbReference>
<feature type="region of interest" description="Disordered" evidence="9">
    <location>
        <begin position="772"/>
        <end position="819"/>
    </location>
</feature>
<feature type="region of interest" description="Disordered" evidence="9">
    <location>
        <begin position="405"/>
        <end position="513"/>
    </location>
</feature>
<feature type="domain" description="Phorbol-ester/DAG-type" evidence="11">
    <location>
        <begin position="680"/>
        <end position="730"/>
    </location>
</feature>
<evidence type="ECO:0000313" key="14">
    <source>
        <dbReference type="EMBL" id="ESO99108.1"/>
    </source>
</evidence>
<protein>
    <recommendedName>
        <fullName evidence="16">PDZ domain-containing protein 8</fullName>
    </recommendedName>
</protein>
<dbReference type="EMBL" id="KB201145">
    <property type="protein sequence ID" value="ESO99108.1"/>
    <property type="molecule type" value="Genomic_DNA"/>
</dbReference>
<dbReference type="CDD" id="cd20825">
    <property type="entry name" value="C1_PDZD8"/>
    <property type="match status" value="1"/>
</dbReference>
<dbReference type="Gene3D" id="2.60.40.150">
    <property type="entry name" value="C2 domain"/>
    <property type="match status" value="1"/>
</dbReference>
<keyword evidence="15" id="KW-1185">Reference proteome</keyword>
<accession>V4A5A8</accession>
<dbReference type="Pfam" id="PF26547">
    <property type="entry name" value="PDZD8_N"/>
    <property type="match status" value="1"/>
</dbReference>
<feature type="compositionally biased region" description="Polar residues" evidence="9">
    <location>
        <begin position="423"/>
        <end position="433"/>
    </location>
</feature>
<dbReference type="SUPFAM" id="SSF50156">
    <property type="entry name" value="PDZ domain-like"/>
    <property type="match status" value="1"/>
</dbReference>
<dbReference type="GO" id="GO:0044233">
    <property type="term" value="C:mitochondria-associated endoplasmic reticulum membrane contact site"/>
    <property type="evidence" value="ECO:0007669"/>
    <property type="project" value="InterPro"/>
</dbReference>
<evidence type="ECO:0000256" key="1">
    <source>
        <dbReference type="ARBA" id="ARBA00004370"/>
    </source>
</evidence>
<dbReference type="PROSITE" id="PS51847">
    <property type="entry name" value="SMP"/>
    <property type="match status" value="1"/>
</dbReference>
<sequence length="1055" mass="120428">MNVKTVKILKEKLQDKEELEKKQSCLWFNILSQYLFQELRDTPQVRRFVMKKMNKEFEEVLQTTSGKFLDQIIIRDFNLGTTFPIVNNVSIKNIVKNGDKLEEIDLGLDVDYDGGFQIALDVFLVFNKSAYLSVTLKKLKGYARLQLTRTPYTHWSFSFYDDPEVDFAVESQFEGRQLPQVANIIITQLRRSIRKKHTLPNYKMRFRPFFFQQELEKPLRDLTVNGHNITTGRLDIQVKECSRLLKTPKDSFLYCSVSIDYLPYKELVNSRRRVWVTHDIEVNKNNAQSVGLAFKEEQLLDRYETAVIVEFVIPDSPAAIADIRKGDMLIAIGTTKISSTKQAAKLIKTAGEKFMVRLERTQIKMNPDLKFVEENINVKESAEFEFSEESAVGDNNGEEFISISFKQDGEEPKIKMSHDKPKTTINQSPPTHQQKPRSKTDLTVDGTPVLKKRSIGSESPASSFKRESSPHGLRYRTHSDPGQLTKLINDDVDSVHSTETDGGTVSDSDDDVSTVQKTKEVKSSQNPKWNHAMNFDITEQLRYLNLCIWCKIPEKTDKSEKVIKPERHLLVGHVNIPLSDLCLECLLTLEGQTKYKVNLLPGEMKATASRSKTGKYMNLPGFDSQLCYGDVTLIVKFNNNNLNENERQTITKVPLDPSVVTDTNRDTTINKAVDEVTDINHHFNGAQFPSATYCNFCGKKIWLKVAFQCKQCSMICHKKCVEKCQADTLCTKNGVKCRSKPDTEWKMPVVTSRLKKVQEYKEGVTKSKLLSKFRKEDKPSQQQQQTPVKKNVPTSLDINVNTDSDVKMSPGITPSPRFSPRLLRKVPKVVLEAGDSTTKVLQDDPPSDDSDAEQNAALQELYEKRAKGQNLDEMVVTAAKQMGRELFTHLSITERKNKLDHMVSKLQLEIDQETENKSDLNRTLHETLDQGQRQAIQQHLLKSEEKGDALMMLLLHYCAGLQHCLDQEQEERLKNEGELNEGELNVEELENCVGKEEDIYVSTEDLLFKMIENGHDQFGDMGAVLIDKSDAEESDSDDFEKFRVLDHQIDDGELI</sequence>
<dbReference type="GO" id="GO:0051560">
    <property type="term" value="P:mitochondrial calcium ion homeostasis"/>
    <property type="evidence" value="ECO:0007669"/>
    <property type="project" value="InterPro"/>
</dbReference>
<keyword evidence="8" id="KW-0175">Coiled coil</keyword>
<dbReference type="Pfam" id="PF00130">
    <property type="entry name" value="C1_1"/>
    <property type="match status" value="1"/>
</dbReference>
<evidence type="ECO:0000256" key="6">
    <source>
        <dbReference type="ARBA" id="ARBA00023121"/>
    </source>
</evidence>
<evidence type="ECO:0000256" key="5">
    <source>
        <dbReference type="ARBA" id="ARBA00023055"/>
    </source>
</evidence>
<dbReference type="STRING" id="225164.V4A5A8"/>
<keyword evidence="6" id="KW-0446">Lipid-binding</keyword>
<dbReference type="CTD" id="20242568"/>
<dbReference type="Proteomes" id="UP000030746">
    <property type="component" value="Unassembled WGS sequence"/>
</dbReference>
<keyword evidence="4" id="KW-0862">Zinc</keyword>
<evidence type="ECO:0000313" key="15">
    <source>
        <dbReference type="Proteomes" id="UP000030746"/>
    </source>
</evidence>
<dbReference type="InterPro" id="IPR001478">
    <property type="entry name" value="PDZ"/>
</dbReference>
<dbReference type="InterPro" id="IPR031468">
    <property type="entry name" value="SMP_LBD"/>
</dbReference>